<accession>A0ABT8F8M6</accession>
<evidence type="ECO:0000259" key="1">
    <source>
        <dbReference type="Pfam" id="PF00725"/>
    </source>
</evidence>
<evidence type="ECO:0000313" key="2">
    <source>
        <dbReference type="EMBL" id="MDN4166800.1"/>
    </source>
</evidence>
<dbReference type="SUPFAM" id="SSF48179">
    <property type="entry name" value="6-phosphogluconate dehydrogenase C-terminal domain-like"/>
    <property type="match status" value="1"/>
</dbReference>
<comment type="caution">
    <text evidence="2">The sequence shown here is derived from an EMBL/GenBank/DDBJ whole genome shotgun (WGS) entry which is preliminary data.</text>
</comment>
<gene>
    <name evidence="2" type="ORF">QWY31_14910</name>
</gene>
<dbReference type="EMBL" id="JAUHJS010000008">
    <property type="protein sequence ID" value="MDN4166800.1"/>
    <property type="molecule type" value="Genomic_DNA"/>
</dbReference>
<keyword evidence="3" id="KW-1185">Reference proteome</keyword>
<dbReference type="Pfam" id="PF00725">
    <property type="entry name" value="3HCDH"/>
    <property type="match status" value="1"/>
</dbReference>
<dbReference type="InterPro" id="IPR008927">
    <property type="entry name" value="6-PGluconate_DH-like_C_sf"/>
</dbReference>
<organism evidence="2 3">
    <name type="scientific">Shiella aurantiaca</name>
    <dbReference type="NCBI Taxonomy" id="3058365"/>
    <lineage>
        <taxon>Bacteria</taxon>
        <taxon>Pseudomonadati</taxon>
        <taxon>Bacteroidota</taxon>
        <taxon>Cytophagia</taxon>
        <taxon>Cytophagales</taxon>
        <taxon>Shiellaceae</taxon>
        <taxon>Shiella</taxon>
    </lineage>
</organism>
<dbReference type="InterPro" id="IPR006108">
    <property type="entry name" value="3HC_DH_C"/>
</dbReference>
<reference evidence="2" key="1">
    <citation type="submission" date="2023-06" db="EMBL/GenBank/DDBJ databases">
        <title>Cytophagales bacterium Strain LB-30, isolated from soil.</title>
        <authorList>
            <person name="Liu B."/>
        </authorList>
    </citation>
    <scope>NUCLEOTIDE SEQUENCE</scope>
    <source>
        <strain evidence="2">LB-30</strain>
    </source>
</reference>
<sequence>MKILVVGNEAQHQEMQEKFPNKELFHYQSSHDFGRTFLKGFSAVIDFTVQTNTEILEEYRGAEHLVVFAHCINTSLAEIYYMQGEFDFTIIGFNGLHTCINRSLWELSALHEESQTKAKVVLDELQIAHEWVADRVGMASPRVICMIINEAYFTVQEGTASREDIDLGMKLGTNYPYGPFEWCNKIGLTAVYELLEALYEDTKDERYKICPLLKREYLLQAE</sequence>
<dbReference type="Proteomes" id="UP001168552">
    <property type="component" value="Unassembled WGS sequence"/>
</dbReference>
<dbReference type="PANTHER" id="PTHR48075:SF5">
    <property type="entry name" value="3-HYDROXYBUTYRYL-COA DEHYDROGENASE"/>
    <property type="match status" value="1"/>
</dbReference>
<dbReference type="Gene3D" id="1.10.1040.10">
    <property type="entry name" value="N-(1-d-carboxylethyl)-l-norvaline Dehydrogenase, domain 2"/>
    <property type="match status" value="1"/>
</dbReference>
<dbReference type="PANTHER" id="PTHR48075">
    <property type="entry name" value="3-HYDROXYACYL-COA DEHYDROGENASE FAMILY PROTEIN"/>
    <property type="match status" value="1"/>
</dbReference>
<name>A0ABT8F8M6_9BACT</name>
<protein>
    <submittedName>
        <fullName evidence="2">3-hydroxyacyl-CoA dehydrogenase family protein</fullName>
    </submittedName>
</protein>
<proteinExistence type="predicted"/>
<feature type="domain" description="3-hydroxyacyl-CoA dehydrogenase C-terminal" evidence="1">
    <location>
        <begin position="137"/>
        <end position="215"/>
    </location>
</feature>
<dbReference type="InterPro" id="IPR013328">
    <property type="entry name" value="6PGD_dom2"/>
</dbReference>
<evidence type="ECO:0000313" key="3">
    <source>
        <dbReference type="Proteomes" id="UP001168552"/>
    </source>
</evidence>